<dbReference type="InterPro" id="IPR017016">
    <property type="entry name" value="UCP033595"/>
</dbReference>
<evidence type="ECO:0000313" key="1">
    <source>
        <dbReference type="EMBL" id="CRZ33398.1"/>
    </source>
</evidence>
<sequence>MKKMSLLFSNEVTLEDNRIMRLEYNITENRSSDTDEPYYGILIAKYLDGSKEVEEIEGISYSRDKVEAIAKILHRNTVTPISMVEIVDDLITLEAV</sequence>
<name>A0A0H5SSW6_HERHM</name>
<dbReference type="Proteomes" id="UP000236497">
    <property type="component" value="Unassembled WGS sequence"/>
</dbReference>
<keyword evidence="2" id="KW-1185">Reference proteome</keyword>
<dbReference type="Pfam" id="PF20124">
    <property type="entry name" value="DUF6514"/>
    <property type="match status" value="1"/>
</dbReference>
<gene>
    <name evidence="1" type="ORF">HHT355_0184</name>
</gene>
<protein>
    <submittedName>
        <fullName evidence="1">Uncharacterized protein</fullName>
    </submittedName>
</protein>
<accession>A0A0H5SSW6</accession>
<dbReference type="EMBL" id="CVTD020000007">
    <property type="protein sequence ID" value="CRZ33398.1"/>
    <property type="molecule type" value="Genomic_DNA"/>
</dbReference>
<dbReference type="AlphaFoldDB" id="A0A0H5SSW6"/>
<proteinExistence type="predicted"/>
<dbReference type="OrthoDB" id="2061440at2"/>
<dbReference type="RefSeq" id="WP_103201581.1">
    <property type="nucleotide sequence ID" value="NZ_CVTD020000007.1"/>
</dbReference>
<organism evidence="1 2">
    <name type="scientific">Herbinix hemicellulosilytica</name>
    <dbReference type="NCBI Taxonomy" id="1564487"/>
    <lineage>
        <taxon>Bacteria</taxon>
        <taxon>Bacillati</taxon>
        <taxon>Bacillota</taxon>
        <taxon>Clostridia</taxon>
        <taxon>Lachnospirales</taxon>
        <taxon>Lachnospiraceae</taxon>
        <taxon>Herbinix</taxon>
    </lineage>
</organism>
<evidence type="ECO:0000313" key="2">
    <source>
        <dbReference type="Proteomes" id="UP000236497"/>
    </source>
</evidence>
<reference evidence="1 2" key="1">
    <citation type="submission" date="2015-06" db="EMBL/GenBank/DDBJ databases">
        <authorList>
            <person name="Wibberg Daniel"/>
        </authorList>
    </citation>
    <scope>NUCLEOTIDE SEQUENCE [LARGE SCALE GENOMIC DNA]</scope>
    <source>
        <strain evidence="1 2">T3/55T</strain>
    </source>
</reference>